<evidence type="ECO:0000313" key="2">
    <source>
        <dbReference type="Proteomes" id="UP000077262"/>
    </source>
</evidence>
<comment type="caution">
    <text evidence="1">The sequence shown here is derived from an EMBL/GenBank/DDBJ whole genome shotgun (WGS) entry which is preliminary data.</text>
</comment>
<proteinExistence type="predicted"/>
<organism evidence="1 2">
    <name type="scientific">Sphingobium yanoikuyae</name>
    <name type="common">Sphingomonas yanoikuyae</name>
    <dbReference type="NCBI Taxonomy" id="13690"/>
    <lineage>
        <taxon>Bacteria</taxon>
        <taxon>Pseudomonadati</taxon>
        <taxon>Pseudomonadota</taxon>
        <taxon>Alphaproteobacteria</taxon>
        <taxon>Sphingomonadales</taxon>
        <taxon>Sphingomonadaceae</taxon>
        <taxon>Sphingobium</taxon>
    </lineage>
</organism>
<dbReference type="AlphaFoldDB" id="A0A177JLC2"/>
<protein>
    <submittedName>
        <fullName evidence="1">Uncharacterized protein</fullName>
    </submittedName>
</protein>
<name>A0A177JLC2_SPHYA</name>
<evidence type="ECO:0000313" key="1">
    <source>
        <dbReference type="EMBL" id="OAH41983.1"/>
    </source>
</evidence>
<sequence>MGGFRIAFCTVMPAKAGIPLFLAPSLSKKREIPAFAEMTEWDGKRTGDFMRKNVENRTLHKVII</sequence>
<reference evidence="1 2" key="1">
    <citation type="submission" date="2016-02" db="EMBL/GenBank/DDBJ databases">
        <authorList>
            <person name="Wen L."/>
            <person name="He K."/>
            <person name="Yang H."/>
        </authorList>
    </citation>
    <scope>NUCLEOTIDE SEQUENCE [LARGE SCALE GENOMIC DNA]</scope>
    <source>
        <strain evidence="1 2">CD09_2</strain>
    </source>
</reference>
<dbReference type="Proteomes" id="UP000077262">
    <property type="component" value="Unassembled WGS sequence"/>
</dbReference>
<gene>
    <name evidence="1" type="ORF">AX777_24190</name>
</gene>
<accession>A0A177JLC2</accession>
<dbReference type="EMBL" id="LSTR01000047">
    <property type="protein sequence ID" value="OAH41983.1"/>
    <property type="molecule type" value="Genomic_DNA"/>
</dbReference>